<name>A0A5B8XN33_9DELT</name>
<dbReference type="EMBL" id="CP042467">
    <property type="protein sequence ID" value="QED27252.1"/>
    <property type="molecule type" value="Genomic_DNA"/>
</dbReference>
<accession>A0A5B8XN33</accession>
<organism evidence="1 2">
    <name type="scientific">Microvenator marinus</name>
    <dbReference type="NCBI Taxonomy" id="2600177"/>
    <lineage>
        <taxon>Bacteria</taxon>
        <taxon>Deltaproteobacteria</taxon>
        <taxon>Bradymonadales</taxon>
        <taxon>Microvenatoraceae</taxon>
        <taxon>Microvenator</taxon>
    </lineage>
</organism>
<sequence length="114" mass="12711">MSQRVLTFTLIALATFYGGLAFLEARQDESFRKPSIVLSEACVLGWADEPPQPLVHCASNPDDLWPENPDLQREYLLRVDRAAWMCPGKAERLAECASYSTRTKTASPNVPSPE</sequence>
<dbReference type="KEGG" id="bbae:FRD01_08350"/>
<evidence type="ECO:0000313" key="1">
    <source>
        <dbReference type="EMBL" id="QED27252.1"/>
    </source>
</evidence>
<dbReference type="AlphaFoldDB" id="A0A5B8XN33"/>
<proteinExistence type="predicted"/>
<keyword evidence="2" id="KW-1185">Reference proteome</keyword>
<dbReference type="RefSeq" id="WP_146958937.1">
    <property type="nucleotide sequence ID" value="NZ_CP042467.1"/>
</dbReference>
<protein>
    <submittedName>
        <fullName evidence="1">Uncharacterized protein</fullName>
    </submittedName>
</protein>
<dbReference type="Proteomes" id="UP000321595">
    <property type="component" value="Chromosome"/>
</dbReference>
<evidence type="ECO:0000313" key="2">
    <source>
        <dbReference type="Proteomes" id="UP000321595"/>
    </source>
</evidence>
<reference evidence="1 2" key="1">
    <citation type="submission" date="2019-08" db="EMBL/GenBank/DDBJ databases">
        <authorList>
            <person name="Liang Q."/>
        </authorList>
    </citation>
    <scope>NUCLEOTIDE SEQUENCE [LARGE SCALE GENOMIC DNA]</scope>
    <source>
        <strain evidence="1 2">V1718</strain>
    </source>
</reference>
<gene>
    <name evidence="1" type="ORF">FRD01_08350</name>
</gene>